<dbReference type="AlphaFoldDB" id="A0A8C5ZF17"/>
<keyword evidence="9 11" id="KW-0496">Mitochondrion</keyword>
<dbReference type="SUPFAM" id="SSF81431">
    <property type="entry name" value="Mitochondrial cytochrome c oxidase subunit VIIIb (aka IX)"/>
    <property type="match status" value="1"/>
</dbReference>
<evidence type="ECO:0000256" key="1">
    <source>
        <dbReference type="ARBA" id="ARBA00004434"/>
    </source>
</evidence>
<evidence type="ECO:0000256" key="2">
    <source>
        <dbReference type="ARBA" id="ARBA00004673"/>
    </source>
</evidence>
<keyword evidence="8 11" id="KW-1133">Transmembrane helix</keyword>
<dbReference type="Pfam" id="PF02285">
    <property type="entry name" value="COX8"/>
    <property type="match status" value="1"/>
</dbReference>
<dbReference type="GO" id="GO:0005743">
    <property type="term" value="C:mitochondrial inner membrane"/>
    <property type="evidence" value="ECO:0007669"/>
    <property type="project" value="UniProtKB-SubCell"/>
</dbReference>
<comment type="subunit">
    <text evidence="4 11">Component of the cytochrome c oxidase (complex IV, CIV), a multisubunit enzyme composed of 14 subunits. The complex is composed of a catalytic core of 3 subunits MT-CO1, MT-CO2 and MT-CO3, encoded in the mitochondrial DNA, and 11 supernumerary subunits COX4I, COX5A, COX5B, COX6A, COX6B, COX6C, COX7A, COX7B, COX7C, COX8 and NDUFA4, which are encoded in the nuclear genome. The complex exists as a monomer or a dimer and forms supercomplexes (SCs) in the inner mitochondrial membrane with NADH-ubiquinone oxidoreductase (complex I, CI) and ubiquinol-cytochrome c oxidoreductase (cytochrome b-c1 complex, complex III, CIII), resulting in different assemblies (supercomplex SCI(1)III(2)IV(1) and megacomplex MCI(2)III(2)IV(2)).</text>
</comment>
<proteinExistence type="inferred from homology"/>
<keyword evidence="10 11" id="KW-0472">Membrane</keyword>
<evidence type="ECO:0000256" key="8">
    <source>
        <dbReference type="ARBA" id="ARBA00022989"/>
    </source>
</evidence>
<dbReference type="UniPathway" id="UPA00705"/>
<keyword evidence="13" id="KW-1185">Reference proteome</keyword>
<dbReference type="Ensembl" id="ENSMMMT00000015878.1">
    <property type="protein sequence ID" value="ENSMMMP00000013917.1"/>
    <property type="gene ID" value="ENSMMMG00000012407.1"/>
</dbReference>
<keyword evidence="6 11" id="KW-0999">Mitochondrion inner membrane</keyword>
<dbReference type="PANTHER" id="PTHR16717">
    <property type="entry name" value="CYTOCHROME C OXIDASE POLYPEPTIDE VIII"/>
    <property type="match status" value="1"/>
</dbReference>
<comment type="function">
    <text evidence="11">Component of the cytochrome c oxidase, the last enzyme in the mitochondrial electron transport chain which drives oxidative phosphorylation. The respiratory chain contains 3 multisubunit complexes succinate dehydrogenase (complex II, CII), ubiquinol-cytochrome c oxidoreductase (cytochrome b-c1 complex, complex III, CIII) and cytochrome c oxidase (complex IV, CIV), that cooperate to transfer electrons derived from NADH and succinate to molecular oxygen, creating an electrochemical gradient over the inner membrane that drives transmembrane transport and the ATP synthase. Cytochrome c oxidase is the component of the respiratory chain that catalyzes the reduction of oxygen to water. Electrons originating from reduced cytochrome c in the intermembrane space (IMS) are transferred via the dinuclear copper A center (CU(A)) of subunit 2 and heme A of subunit 1 to the active site in subunit 1, a binuclear center (BNC) formed by heme A3 and copper B (CU(B)). The BNC reduces molecular oxygen to 2 water molecules using 4 electrons from cytochrome c in the IMS and 4 protons from the mitochondrial matrix.</text>
</comment>
<evidence type="ECO:0000256" key="6">
    <source>
        <dbReference type="ARBA" id="ARBA00022792"/>
    </source>
</evidence>
<organism evidence="12 13">
    <name type="scientific">Marmota marmota marmota</name>
    <name type="common">Alpine marmot</name>
    <dbReference type="NCBI Taxonomy" id="9994"/>
    <lineage>
        <taxon>Eukaryota</taxon>
        <taxon>Metazoa</taxon>
        <taxon>Chordata</taxon>
        <taxon>Craniata</taxon>
        <taxon>Vertebrata</taxon>
        <taxon>Euteleostomi</taxon>
        <taxon>Mammalia</taxon>
        <taxon>Eutheria</taxon>
        <taxon>Euarchontoglires</taxon>
        <taxon>Glires</taxon>
        <taxon>Rodentia</taxon>
        <taxon>Sciuromorpha</taxon>
        <taxon>Sciuridae</taxon>
        <taxon>Xerinae</taxon>
        <taxon>Marmotini</taxon>
        <taxon>Marmota</taxon>
    </lineage>
</organism>
<dbReference type="Proteomes" id="UP000694407">
    <property type="component" value="Unplaced"/>
</dbReference>
<evidence type="ECO:0000256" key="9">
    <source>
        <dbReference type="ARBA" id="ARBA00023128"/>
    </source>
</evidence>
<evidence type="ECO:0000256" key="5">
    <source>
        <dbReference type="ARBA" id="ARBA00022692"/>
    </source>
</evidence>
<reference evidence="12" key="1">
    <citation type="submission" date="2025-08" db="UniProtKB">
        <authorList>
            <consortium name="Ensembl"/>
        </authorList>
    </citation>
    <scope>IDENTIFICATION</scope>
</reference>
<protein>
    <recommendedName>
        <fullName evidence="11">Cytochrome c oxidase subunit 8</fullName>
    </recommendedName>
    <alternativeName>
        <fullName evidence="11">Cytochrome c oxidase polypeptide VIII</fullName>
    </alternativeName>
</protein>
<dbReference type="InterPro" id="IPR036548">
    <property type="entry name" value="Cyt_c_oxidase_su8_sf"/>
</dbReference>
<evidence type="ECO:0000256" key="7">
    <source>
        <dbReference type="ARBA" id="ARBA00022946"/>
    </source>
</evidence>
<evidence type="ECO:0000256" key="11">
    <source>
        <dbReference type="RuleBase" id="RU368101"/>
    </source>
</evidence>
<dbReference type="GO" id="GO:0045277">
    <property type="term" value="C:respiratory chain complex IV"/>
    <property type="evidence" value="ECO:0007669"/>
    <property type="project" value="UniProtKB-UniRule"/>
</dbReference>
<evidence type="ECO:0000313" key="13">
    <source>
        <dbReference type="Proteomes" id="UP000694407"/>
    </source>
</evidence>
<feature type="transmembrane region" description="Helical" evidence="11">
    <location>
        <begin position="38"/>
        <end position="63"/>
    </location>
</feature>
<comment type="similarity">
    <text evidence="3 11">Belongs to the cytochrome c oxidase VIII family.</text>
</comment>
<dbReference type="InterPro" id="IPR003205">
    <property type="entry name" value="Cyt_c_oxidase_su8"/>
</dbReference>
<evidence type="ECO:0000256" key="3">
    <source>
        <dbReference type="ARBA" id="ARBA00010117"/>
    </source>
</evidence>
<evidence type="ECO:0000256" key="10">
    <source>
        <dbReference type="ARBA" id="ARBA00023136"/>
    </source>
</evidence>
<evidence type="ECO:0000256" key="4">
    <source>
        <dbReference type="ARBA" id="ARBA00011485"/>
    </source>
</evidence>
<comment type="subcellular location">
    <subcellularLocation>
        <location evidence="1 11">Mitochondrion inner membrane</location>
        <topology evidence="1 11">Single-pass membrane protein</topology>
    </subcellularLocation>
</comment>
<dbReference type="GO" id="GO:0006123">
    <property type="term" value="P:mitochondrial electron transport, cytochrome c to oxygen"/>
    <property type="evidence" value="ECO:0007669"/>
    <property type="project" value="UniProtKB-UniRule"/>
</dbReference>
<keyword evidence="5 11" id="KW-0812">Transmembrane</keyword>
<name>A0A8C5ZF17_MARMA</name>
<comment type="pathway">
    <text evidence="2 11">Energy metabolism; oxidative phosphorylation.</text>
</comment>
<keyword evidence="7 11" id="KW-0809">Transit peptide</keyword>
<evidence type="ECO:0000313" key="12">
    <source>
        <dbReference type="Ensembl" id="ENSMMMP00000013917.1"/>
    </source>
</evidence>
<dbReference type="PANTHER" id="PTHR16717:SF2">
    <property type="entry name" value="CYTOCHROME C OXIDASE SUBUNIT 8C, MITOCHONDRIAL"/>
    <property type="match status" value="1"/>
</dbReference>
<accession>A0A8C5ZF17</accession>
<reference evidence="12" key="2">
    <citation type="submission" date="2025-09" db="UniProtKB">
        <authorList>
            <consortium name="Ensembl"/>
        </authorList>
    </citation>
    <scope>IDENTIFICATION</scope>
</reference>
<sequence>MPILACLCSAPPPPPLRGPAQSASRQPPCSVGAPRPQLVSFAEMAVGCVVIFATCLTTAAYVLSNLNQFRKR</sequence>
<dbReference type="Gene3D" id="4.10.81.10">
    <property type="entry name" value="Cytochrome c oxidase, subunit 8"/>
    <property type="match status" value="1"/>
</dbReference>